<dbReference type="EMBL" id="JAKKPZ010000002">
    <property type="protein sequence ID" value="KAI1726360.1"/>
    <property type="molecule type" value="Genomic_DNA"/>
</dbReference>
<organism evidence="2 3">
    <name type="scientific">Ditylenchus destructor</name>
    <dbReference type="NCBI Taxonomy" id="166010"/>
    <lineage>
        <taxon>Eukaryota</taxon>
        <taxon>Metazoa</taxon>
        <taxon>Ecdysozoa</taxon>
        <taxon>Nematoda</taxon>
        <taxon>Chromadorea</taxon>
        <taxon>Rhabditida</taxon>
        <taxon>Tylenchina</taxon>
        <taxon>Tylenchomorpha</taxon>
        <taxon>Sphaerularioidea</taxon>
        <taxon>Anguinidae</taxon>
        <taxon>Anguininae</taxon>
        <taxon>Ditylenchus</taxon>
    </lineage>
</organism>
<gene>
    <name evidence="2" type="ORF">DdX_03078</name>
</gene>
<dbReference type="InterPro" id="IPR036291">
    <property type="entry name" value="NAD(P)-bd_dom_sf"/>
</dbReference>
<dbReference type="PRINTS" id="PR00081">
    <property type="entry name" value="GDHRDH"/>
</dbReference>
<dbReference type="Pfam" id="PF13561">
    <property type="entry name" value="adh_short_C2"/>
    <property type="match status" value="1"/>
</dbReference>
<comment type="similarity">
    <text evidence="1">Belongs to the short-chain dehydrogenases/reductases (SDR) family.</text>
</comment>
<evidence type="ECO:0000256" key="1">
    <source>
        <dbReference type="ARBA" id="ARBA00006484"/>
    </source>
</evidence>
<name>A0AAD4R9P1_9BILA</name>
<dbReference type="PANTHER" id="PTHR43943">
    <property type="entry name" value="DEHYDROGENASE/REDUCTASE (SDR FAMILY) MEMBER 4"/>
    <property type="match status" value="1"/>
</dbReference>
<proteinExistence type="inferred from homology"/>
<protein>
    <submittedName>
        <fullName evidence="2">Enoyl-(Acyl carrier protein) reductase domain-containing protein</fullName>
    </submittedName>
</protein>
<dbReference type="AlphaFoldDB" id="A0AAD4R9P1"/>
<dbReference type="PANTHER" id="PTHR43943:SF16">
    <property type="entry name" value="DEHYDROGENASES, SHORT CHAIN"/>
    <property type="match status" value="1"/>
</dbReference>
<dbReference type="Proteomes" id="UP001201812">
    <property type="component" value="Unassembled WGS sequence"/>
</dbReference>
<evidence type="ECO:0000313" key="3">
    <source>
        <dbReference type="Proteomes" id="UP001201812"/>
    </source>
</evidence>
<sequence length="158" mass="17128">MTNLGRRQVEVGRNKPNVRSLVKASFLLCQEAVPYLEKSANGNIVFVSSVAGYSPIEGVGAYSIMKTALLGVSKSLSQSLAHRKIRVNSIAPGIIRTDFSKAIREDSPKQFEVDRLIPIGRYGEADECASAVSFLVSDEARYMTGETIGINGGMQARM</sequence>
<accession>A0AAD4R9P1</accession>
<reference evidence="2" key="1">
    <citation type="submission" date="2022-01" db="EMBL/GenBank/DDBJ databases">
        <title>Genome Sequence Resource for Two Populations of Ditylenchus destructor, the Migratory Endoparasitic Phytonematode.</title>
        <authorList>
            <person name="Zhang H."/>
            <person name="Lin R."/>
            <person name="Xie B."/>
        </authorList>
    </citation>
    <scope>NUCLEOTIDE SEQUENCE</scope>
    <source>
        <strain evidence="2">BazhouSP</strain>
    </source>
</reference>
<comment type="caution">
    <text evidence="2">The sequence shown here is derived from an EMBL/GenBank/DDBJ whole genome shotgun (WGS) entry which is preliminary data.</text>
</comment>
<dbReference type="GO" id="GO:0004090">
    <property type="term" value="F:carbonyl reductase (NADPH) activity"/>
    <property type="evidence" value="ECO:0007669"/>
    <property type="project" value="TreeGrafter"/>
</dbReference>
<dbReference type="SUPFAM" id="SSF51735">
    <property type="entry name" value="NAD(P)-binding Rossmann-fold domains"/>
    <property type="match status" value="1"/>
</dbReference>
<keyword evidence="3" id="KW-1185">Reference proteome</keyword>
<dbReference type="InterPro" id="IPR002347">
    <property type="entry name" value="SDR_fam"/>
</dbReference>
<dbReference type="Gene3D" id="3.40.50.720">
    <property type="entry name" value="NAD(P)-binding Rossmann-like Domain"/>
    <property type="match status" value="1"/>
</dbReference>
<evidence type="ECO:0000313" key="2">
    <source>
        <dbReference type="EMBL" id="KAI1726360.1"/>
    </source>
</evidence>